<dbReference type="Pfam" id="PF01943">
    <property type="entry name" value="Polysacc_synt"/>
    <property type="match status" value="1"/>
</dbReference>
<dbReference type="GO" id="GO:0005886">
    <property type="term" value="C:plasma membrane"/>
    <property type="evidence" value="ECO:0007669"/>
    <property type="project" value="UniProtKB-SubCell"/>
</dbReference>
<feature type="transmembrane region" description="Helical" evidence="6">
    <location>
        <begin position="211"/>
        <end position="231"/>
    </location>
</feature>
<evidence type="ECO:0000313" key="9">
    <source>
        <dbReference type="Proteomes" id="UP000249577"/>
    </source>
</evidence>
<feature type="transmembrane region" description="Helical" evidence="6">
    <location>
        <begin position="46"/>
        <end position="68"/>
    </location>
</feature>
<keyword evidence="2" id="KW-1003">Cell membrane</keyword>
<feature type="transmembrane region" description="Helical" evidence="6">
    <location>
        <begin position="425"/>
        <end position="445"/>
    </location>
</feature>
<feature type="transmembrane region" description="Helical" evidence="6">
    <location>
        <begin position="252"/>
        <end position="282"/>
    </location>
</feature>
<evidence type="ECO:0000313" key="8">
    <source>
        <dbReference type="EMBL" id="PZQ11857.1"/>
    </source>
</evidence>
<dbReference type="InterPro" id="IPR050833">
    <property type="entry name" value="Poly_Biosynth_Transport"/>
</dbReference>
<feature type="transmembrane region" description="Helical" evidence="6">
    <location>
        <begin position="179"/>
        <end position="199"/>
    </location>
</feature>
<evidence type="ECO:0000259" key="7">
    <source>
        <dbReference type="Pfam" id="PF13480"/>
    </source>
</evidence>
<feature type="domain" description="BioF2-like acetyltransferase" evidence="7">
    <location>
        <begin position="674"/>
        <end position="812"/>
    </location>
</feature>
<dbReference type="InterPro" id="IPR038740">
    <property type="entry name" value="BioF2-like_GNAT_dom"/>
</dbReference>
<evidence type="ECO:0000256" key="5">
    <source>
        <dbReference type="ARBA" id="ARBA00023136"/>
    </source>
</evidence>
<dbReference type="GO" id="GO:0016740">
    <property type="term" value="F:transferase activity"/>
    <property type="evidence" value="ECO:0007669"/>
    <property type="project" value="UniProtKB-KW"/>
</dbReference>
<dbReference type="PANTHER" id="PTHR30250">
    <property type="entry name" value="PST FAMILY PREDICTED COLANIC ACID TRANSPORTER"/>
    <property type="match status" value="1"/>
</dbReference>
<feature type="transmembrane region" description="Helical" evidence="6">
    <location>
        <begin position="115"/>
        <end position="143"/>
    </location>
</feature>
<accession>A0A2W5LX08</accession>
<evidence type="ECO:0000256" key="1">
    <source>
        <dbReference type="ARBA" id="ARBA00004651"/>
    </source>
</evidence>
<comment type="subcellular location">
    <subcellularLocation>
        <location evidence="1">Cell membrane</location>
        <topology evidence="1">Multi-pass membrane protein</topology>
    </subcellularLocation>
</comment>
<protein>
    <submittedName>
        <fullName evidence="8">GNAT family N-acetyltransferase</fullName>
    </submittedName>
</protein>
<feature type="transmembrane region" description="Helical" evidence="6">
    <location>
        <begin position="149"/>
        <end position="167"/>
    </location>
</feature>
<dbReference type="PANTHER" id="PTHR30250:SF11">
    <property type="entry name" value="O-ANTIGEN TRANSPORTER-RELATED"/>
    <property type="match status" value="1"/>
</dbReference>
<evidence type="ECO:0000256" key="2">
    <source>
        <dbReference type="ARBA" id="ARBA00022475"/>
    </source>
</evidence>
<dbReference type="SUPFAM" id="SSF55729">
    <property type="entry name" value="Acyl-CoA N-acyltransferases (Nat)"/>
    <property type="match status" value="1"/>
</dbReference>
<name>A0A2W5LX08_ANCNO</name>
<gene>
    <name evidence="8" type="ORF">DI565_16855</name>
</gene>
<reference evidence="8 9" key="1">
    <citation type="submission" date="2017-08" db="EMBL/GenBank/DDBJ databases">
        <title>Infants hospitalized years apart are colonized by the same room-sourced microbial strains.</title>
        <authorList>
            <person name="Brooks B."/>
            <person name="Olm M.R."/>
            <person name="Firek B.A."/>
            <person name="Baker R."/>
            <person name="Thomas B.C."/>
            <person name="Morowitz M.J."/>
            <person name="Banfield J.F."/>
        </authorList>
    </citation>
    <scope>NUCLEOTIDE SEQUENCE [LARGE SCALE GENOMIC DNA]</scope>
    <source>
        <strain evidence="8">S2_005_003_R2_43</strain>
    </source>
</reference>
<comment type="caution">
    <text evidence="8">The sequence shown here is derived from an EMBL/GenBank/DDBJ whole genome shotgun (WGS) entry which is preliminary data.</text>
</comment>
<feature type="transmembrane region" description="Helical" evidence="6">
    <location>
        <begin position="367"/>
        <end position="387"/>
    </location>
</feature>
<feature type="transmembrane region" description="Helical" evidence="6">
    <location>
        <begin position="74"/>
        <end position="94"/>
    </location>
</feature>
<dbReference type="Pfam" id="PF13480">
    <property type="entry name" value="Acetyltransf_6"/>
    <property type="match status" value="1"/>
</dbReference>
<proteinExistence type="predicted"/>
<dbReference type="Proteomes" id="UP000249577">
    <property type="component" value="Unassembled WGS sequence"/>
</dbReference>
<feature type="transmembrane region" description="Helical" evidence="6">
    <location>
        <begin position="399"/>
        <end position="419"/>
    </location>
</feature>
<sequence length="876" mass="94391">MDANAGAPLASDRKSGALGGFAAKIRSRLADRSDTAVAQKIAGSAFLIRVVNAGIAFASQILLARWMGQSEYGVYVYVWTWVLLLGGLTSLGLASTPQRFIPEYGERGEHALLRGFLIGSRALATGISTVIALAGLLGLWLFAPYLENRALIPLYLAMVCVPMYVLTDVQDGVARSYNWIDVALAPAYFVRPLLILALLGALSQLDFSPTAATAMAATVVATWITSVAQLWMLERRLAKRVPAGPRVYAPKLWMRVSLPIFMVEGFYLLLAYVDVIILSAFHAPHEVAVYYAAVKVMQLVAFVSFSVAAAVAHRFSEYAVTGDQARLSAMVRDAARWTFWPSLAGCVGLFIVGWPILWLFGPEFTEGYPLLFVIAVGLLARATVGPLERLLNMLNEQNLCAAVYGGAFALNVALCFALVPSFGAMGAAVATSITLAIESVLLFWVTRRRLGLGALPWGRAGETAAPARRDMTGDALTDTVAQPLVPADMPFAPEPAAGGPLRFQLSSIEALGEARAAWETLAERSLERNVFAEADFALAGGGLKGGRDVRMAVVWDDAAPEPRLLAALPVAAHRMLPLSTGVASAHWGHFGPLGAPLVDRDRAPEALGALLDGLHVAGFANLLVRFLPEGPTADALAAAAIASGRAVTRVEGHQRALLLTREPEAGRTRQALSSKRFKELRRQLRRIADHGSVSFREARTPDEVMAALDRFVALEARGWKGRQGSAMSGHADQSAFAGALFLARAEKGEARILELLSGGETIASGAVLVAGRQAWFYKIAYDEAHARWSPGVQLTCELTARLLDDPTLDRVDSTAVADHPMINRLWLDRLALADVMIALDAAGPASAERRARAERLRRRLREGLAALYRRVREARR</sequence>
<evidence type="ECO:0000256" key="3">
    <source>
        <dbReference type="ARBA" id="ARBA00022692"/>
    </source>
</evidence>
<dbReference type="InterPro" id="IPR002797">
    <property type="entry name" value="Polysacc_synth"/>
</dbReference>
<organism evidence="8 9">
    <name type="scientific">Ancylobacter novellus</name>
    <name type="common">Thiobacillus novellus</name>
    <dbReference type="NCBI Taxonomy" id="921"/>
    <lineage>
        <taxon>Bacteria</taxon>
        <taxon>Pseudomonadati</taxon>
        <taxon>Pseudomonadota</taxon>
        <taxon>Alphaproteobacteria</taxon>
        <taxon>Hyphomicrobiales</taxon>
        <taxon>Xanthobacteraceae</taxon>
        <taxon>Ancylobacter</taxon>
    </lineage>
</organism>
<feature type="transmembrane region" description="Helical" evidence="6">
    <location>
        <begin position="288"/>
        <end position="316"/>
    </location>
</feature>
<keyword evidence="5 6" id="KW-0472">Membrane</keyword>
<dbReference type="AlphaFoldDB" id="A0A2W5LX08"/>
<evidence type="ECO:0000256" key="6">
    <source>
        <dbReference type="SAM" id="Phobius"/>
    </source>
</evidence>
<dbReference type="EMBL" id="QFPN01000010">
    <property type="protein sequence ID" value="PZQ11857.1"/>
    <property type="molecule type" value="Genomic_DNA"/>
</dbReference>
<feature type="transmembrane region" description="Helical" evidence="6">
    <location>
        <begin position="337"/>
        <end position="361"/>
    </location>
</feature>
<keyword evidence="4 6" id="KW-1133">Transmembrane helix</keyword>
<keyword evidence="8" id="KW-0808">Transferase</keyword>
<keyword evidence="3 6" id="KW-0812">Transmembrane</keyword>
<evidence type="ECO:0000256" key="4">
    <source>
        <dbReference type="ARBA" id="ARBA00022989"/>
    </source>
</evidence>
<dbReference type="InterPro" id="IPR016181">
    <property type="entry name" value="Acyl_CoA_acyltransferase"/>
</dbReference>